<dbReference type="Proteomes" id="UP000032129">
    <property type="component" value="Segment"/>
</dbReference>
<dbReference type="GeneID" id="26629248"/>
<keyword evidence="2" id="KW-1185">Reference proteome</keyword>
<name>A0A0C5AEU2_9CAUD</name>
<evidence type="ECO:0000313" key="1">
    <source>
        <dbReference type="EMBL" id="AJK27794.1"/>
    </source>
</evidence>
<dbReference type="EMBL" id="KP296792">
    <property type="protein sequence ID" value="AJK27794.1"/>
    <property type="molecule type" value="Genomic_DNA"/>
</dbReference>
<organism evidence="1 2">
    <name type="scientific">Bacteriophage Lily</name>
    <dbReference type="NCBI Taxonomy" id="1589751"/>
    <lineage>
        <taxon>Viruses</taxon>
        <taxon>Duplodnaviria</taxon>
        <taxon>Heunggongvirae</taxon>
        <taxon>Uroviricota</taxon>
        <taxon>Caudoviricetes</taxon>
        <taxon>Lilyvirus</taxon>
        <taxon>Lilyvirus lily</taxon>
    </lineage>
</organism>
<evidence type="ECO:0000313" key="2">
    <source>
        <dbReference type="Proteomes" id="UP000032129"/>
    </source>
</evidence>
<proteinExistence type="predicted"/>
<dbReference type="RefSeq" id="YP_009202276.1">
    <property type="nucleotide sequence ID" value="NC_028841.1"/>
</dbReference>
<accession>A0A0C5AEU2</accession>
<protein>
    <submittedName>
        <fullName evidence="1">Uncharacterized protein</fullName>
    </submittedName>
</protein>
<sequence>MHHTINIGVIQVGKKKKAFTIRYIPCDEAEGKLNEIVKDLIKEKINTALSQYDSIEYNDIEKSISHYITGVYSYEKQNSNLCSGIDYKRISKG</sequence>
<gene>
    <name evidence="1" type="ORF">LILY_70</name>
</gene>
<dbReference type="OrthoDB" id="33040at10239"/>
<reference evidence="1 2" key="1">
    <citation type="journal article" date="2015" name="Genome Announc.">
        <title>Genome Sequences of Six Paenibacillus larvae Siphoviridae Phages.</title>
        <authorList>
            <person name="Carson S."/>
            <person name="Bruff E."/>
            <person name="DeFoor W."/>
            <person name="Dums J."/>
            <person name="Groth A."/>
            <person name="Hatfield T."/>
            <person name="Iyer A."/>
            <person name="Joshi K."/>
            <person name="McAdams S."/>
            <person name="Miles D."/>
            <person name="Miller D."/>
            <person name="Oufkir A."/>
            <person name="Raynor B."/>
            <person name="Riley S."/>
            <person name="Roland S."/>
            <person name="Rozier H."/>
            <person name="Talley S."/>
            <person name="Miller E.S."/>
        </authorList>
    </citation>
    <scope>NUCLEOTIDE SEQUENCE [LARGE SCALE GENOMIC DNA]</scope>
</reference>
<dbReference type="KEGG" id="vg:26629248"/>